<organism evidence="2 3">
    <name type="scientific">Thermococcus kodakarensis (strain ATCC BAA-918 / JCM 12380 / KOD1)</name>
    <name type="common">Pyrococcus kodakaraensis (strain KOD1)</name>
    <dbReference type="NCBI Taxonomy" id="69014"/>
    <lineage>
        <taxon>Archaea</taxon>
        <taxon>Methanobacteriati</taxon>
        <taxon>Methanobacteriota</taxon>
        <taxon>Thermococci</taxon>
        <taxon>Thermococcales</taxon>
        <taxon>Thermococcaceae</taxon>
        <taxon>Thermococcus</taxon>
    </lineage>
</organism>
<dbReference type="RefSeq" id="WP_011250378.1">
    <property type="nucleotide sequence ID" value="NC_006624.1"/>
</dbReference>
<dbReference type="InParanoid" id="Q5JH25"/>
<feature type="transmembrane region" description="Helical" evidence="1">
    <location>
        <begin position="12"/>
        <end position="30"/>
    </location>
</feature>
<feature type="transmembrane region" description="Helical" evidence="1">
    <location>
        <begin position="36"/>
        <end position="57"/>
    </location>
</feature>
<keyword evidence="1" id="KW-0472">Membrane</keyword>
<dbReference type="EMBL" id="AP006878">
    <property type="protein sequence ID" value="BAD85616.1"/>
    <property type="molecule type" value="Genomic_DNA"/>
</dbReference>
<name>Q5JH25_THEKO</name>
<reference evidence="2 3" key="1">
    <citation type="journal article" date="2005" name="Genome Res.">
        <title>Complete genome sequence of the hyperthermophilic archaeon Thermococcus kodakaraensis KOD1 and comparison with Pyrococcus genomes.</title>
        <authorList>
            <person name="Fukui T."/>
            <person name="Atomi H."/>
            <person name="Kanai T."/>
            <person name="Matsumi R."/>
            <person name="Fujiwara S."/>
            <person name="Imanaka T."/>
        </authorList>
    </citation>
    <scope>NUCLEOTIDE SEQUENCE [LARGE SCALE GENOMIC DNA]</scope>
    <source>
        <strain evidence="3">ATCC BAA-918 / JCM 12380 / KOD1</strain>
    </source>
</reference>
<dbReference type="PATRIC" id="fig|69014.16.peg.1388"/>
<gene>
    <name evidence="2" type="ordered locus">TK1427</name>
</gene>
<sequence length="122" mass="14103">MKLTVEHKFSLTVYLWGAITGVVSGLLAYYNDAGWLLGFLLYVLVDKFVMAVVKELPEDIPEPRMILRKAFWGWFLFWLFFTMMTYTLVTDFQPVCYSNQSLLYKMVESGNASIKCVFNITG</sequence>
<evidence type="ECO:0000313" key="3">
    <source>
        <dbReference type="Proteomes" id="UP000000536"/>
    </source>
</evidence>
<dbReference type="Proteomes" id="UP000000536">
    <property type="component" value="Chromosome"/>
</dbReference>
<dbReference type="OrthoDB" id="85757at2157"/>
<feature type="transmembrane region" description="Helical" evidence="1">
    <location>
        <begin position="69"/>
        <end position="89"/>
    </location>
</feature>
<dbReference type="eggNOG" id="arCOG05781">
    <property type="taxonomic scope" value="Archaea"/>
</dbReference>
<dbReference type="AlphaFoldDB" id="Q5JH25"/>
<dbReference type="EnsemblBacteria" id="BAD85616">
    <property type="protein sequence ID" value="BAD85616"/>
    <property type="gene ID" value="TK1427"/>
</dbReference>
<keyword evidence="1" id="KW-1133">Transmembrane helix</keyword>
<dbReference type="GeneID" id="78447951"/>
<evidence type="ECO:0000256" key="1">
    <source>
        <dbReference type="SAM" id="Phobius"/>
    </source>
</evidence>
<dbReference type="STRING" id="69014.TK1427"/>
<protein>
    <submittedName>
        <fullName evidence="2">Hypothetical membrane protein, conserved</fullName>
    </submittedName>
</protein>
<dbReference type="PhylomeDB" id="Q5JH25"/>
<dbReference type="HOGENOM" id="CLU_2204242_0_0_2"/>
<accession>Q5JH25</accession>
<dbReference type="KEGG" id="tko:TK1427"/>
<evidence type="ECO:0000313" key="2">
    <source>
        <dbReference type="EMBL" id="BAD85616.1"/>
    </source>
</evidence>
<keyword evidence="3" id="KW-1185">Reference proteome</keyword>
<keyword evidence="1" id="KW-0812">Transmembrane</keyword>
<proteinExistence type="predicted"/>